<proteinExistence type="predicted"/>
<comment type="caution">
    <text evidence="3">The sequence shown here is derived from an EMBL/GenBank/DDBJ whole genome shotgun (WGS) entry which is preliminary data.</text>
</comment>
<sequence>MPEYIIRARDPKLPSEVWTNLCDIPGSKLAFSTPYHPQTDRLAERIMQTMEDIISRLFAYLAYTTSQPSNTRKTPSLIEKGCNHLLPLDHLKKNFLKIDPTAKEFHELWKKSWDTAARFIAEAKEYNKQRYDKSHKEPAFSNKDQVIVSTLDFNNLKGHKKMKDSFVAPFTIKRMQGKSNLQLETKSSPPGILEAEESSVPVRKISLHGKDHRKYLVRLDNKMADKDKWIEF</sequence>
<evidence type="ECO:0000256" key="1">
    <source>
        <dbReference type="ARBA" id="ARBA00022884"/>
    </source>
</evidence>
<evidence type="ECO:0000259" key="2">
    <source>
        <dbReference type="PROSITE" id="PS50994"/>
    </source>
</evidence>
<keyword evidence="4" id="KW-1185">Reference proteome</keyword>
<keyword evidence="1" id="KW-0694">RNA-binding</keyword>
<accession>A0A9Q3CMP2</accession>
<dbReference type="GO" id="GO:0005634">
    <property type="term" value="C:nucleus"/>
    <property type="evidence" value="ECO:0007669"/>
    <property type="project" value="UniProtKB-ARBA"/>
</dbReference>
<dbReference type="PROSITE" id="PS50994">
    <property type="entry name" value="INTEGRASE"/>
    <property type="match status" value="1"/>
</dbReference>
<protein>
    <recommendedName>
        <fullName evidence="2">Integrase catalytic domain-containing protein</fullName>
    </recommendedName>
</protein>
<dbReference type="PANTHER" id="PTHR37984:SF5">
    <property type="entry name" value="PROTEIN NYNRIN-LIKE"/>
    <property type="match status" value="1"/>
</dbReference>
<evidence type="ECO:0000313" key="4">
    <source>
        <dbReference type="Proteomes" id="UP000765509"/>
    </source>
</evidence>
<dbReference type="InterPro" id="IPR001584">
    <property type="entry name" value="Integrase_cat-core"/>
</dbReference>
<dbReference type="GO" id="GO:0015074">
    <property type="term" value="P:DNA integration"/>
    <property type="evidence" value="ECO:0007669"/>
    <property type="project" value="InterPro"/>
</dbReference>
<name>A0A9Q3CMP2_9BASI</name>
<dbReference type="InterPro" id="IPR012337">
    <property type="entry name" value="RNaseH-like_sf"/>
</dbReference>
<dbReference type="Gene3D" id="3.30.420.10">
    <property type="entry name" value="Ribonuclease H-like superfamily/Ribonuclease H"/>
    <property type="match status" value="1"/>
</dbReference>
<gene>
    <name evidence="3" type="ORF">O181_025027</name>
</gene>
<dbReference type="InterPro" id="IPR050951">
    <property type="entry name" value="Retrovirus_Pol_polyprotein"/>
</dbReference>
<dbReference type="EMBL" id="AVOT02008103">
    <property type="protein sequence ID" value="MBW0485312.1"/>
    <property type="molecule type" value="Genomic_DNA"/>
</dbReference>
<organism evidence="3 4">
    <name type="scientific">Austropuccinia psidii MF-1</name>
    <dbReference type="NCBI Taxonomy" id="1389203"/>
    <lineage>
        <taxon>Eukaryota</taxon>
        <taxon>Fungi</taxon>
        <taxon>Dikarya</taxon>
        <taxon>Basidiomycota</taxon>
        <taxon>Pucciniomycotina</taxon>
        <taxon>Pucciniomycetes</taxon>
        <taxon>Pucciniales</taxon>
        <taxon>Sphaerophragmiaceae</taxon>
        <taxon>Austropuccinia</taxon>
    </lineage>
</organism>
<dbReference type="Proteomes" id="UP000765509">
    <property type="component" value="Unassembled WGS sequence"/>
</dbReference>
<evidence type="ECO:0000313" key="3">
    <source>
        <dbReference type="EMBL" id="MBW0485312.1"/>
    </source>
</evidence>
<dbReference type="InterPro" id="IPR036397">
    <property type="entry name" value="RNaseH_sf"/>
</dbReference>
<dbReference type="GO" id="GO:0003723">
    <property type="term" value="F:RNA binding"/>
    <property type="evidence" value="ECO:0007669"/>
    <property type="project" value="UniProtKB-KW"/>
</dbReference>
<dbReference type="SUPFAM" id="SSF53098">
    <property type="entry name" value="Ribonuclease H-like"/>
    <property type="match status" value="1"/>
</dbReference>
<reference evidence="3" key="1">
    <citation type="submission" date="2021-03" db="EMBL/GenBank/DDBJ databases">
        <title>Draft genome sequence of rust myrtle Austropuccinia psidii MF-1, a brazilian biotype.</title>
        <authorList>
            <person name="Quecine M.C."/>
            <person name="Pachon D.M.R."/>
            <person name="Bonatelli M.L."/>
            <person name="Correr F.H."/>
            <person name="Franceschini L.M."/>
            <person name="Leite T.F."/>
            <person name="Margarido G.R.A."/>
            <person name="Almeida C.A."/>
            <person name="Ferrarezi J.A."/>
            <person name="Labate C.A."/>
        </authorList>
    </citation>
    <scope>NUCLEOTIDE SEQUENCE</scope>
    <source>
        <strain evidence="3">MF-1</strain>
    </source>
</reference>
<feature type="domain" description="Integrase catalytic" evidence="2">
    <location>
        <begin position="1"/>
        <end position="108"/>
    </location>
</feature>
<dbReference type="PANTHER" id="PTHR37984">
    <property type="entry name" value="PROTEIN CBG26694"/>
    <property type="match status" value="1"/>
</dbReference>
<dbReference type="AlphaFoldDB" id="A0A9Q3CMP2"/>